<evidence type="ECO:0000256" key="5">
    <source>
        <dbReference type="ARBA" id="ARBA00022989"/>
    </source>
</evidence>
<dbReference type="InterPro" id="IPR007305">
    <property type="entry name" value="Vesicle_transpt_Got1/SFT2"/>
</dbReference>
<feature type="transmembrane region" description="Helical" evidence="8">
    <location>
        <begin position="34"/>
        <end position="59"/>
    </location>
</feature>
<evidence type="ECO:0000256" key="7">
    <source>
        <dbReference type="ARBA" id="ARBA00025800"/>
    </source>
</evidence>
<keyword evidence="8" id="KW-0333">Golgi apparatus</keyword>
<keyword evidence="3 8" id="KW-0812">Transmembrane</keyword>
<evidence type="ECO:0000256" key="2">
    <source>
        <dbReference type="ARBA" id="ARBA00022448"/>
    </source>
</evidence>
<feature type="transmembrane region" description="Helical" evidence="8">
    <location>
        <begin position="79"/>
        <end position="98"/>
    </location>
</feature>
<evidence type="ECO:0000256" key="6">
    <source>
        <dbReference type="ARBA" id="ARBA00023136"/>
    </source>
</evidence>
<evidence type="ECO:0000313" key="10">
    <source>
        <dbReference type="Proteomes" id="UP000789572"/>
    </source>
</evidence>
<dbReference type="Pfam" id="PF04178">
    <property type="entry name" value="Got1"/>
    <property type="match status" value="1"/>
</dbReference>
<evidence type="ECO:0000256" key="8">
    <source>
        <dbReference type="RuleBase" id="RU363111"/>
    </source>
</evidence>
<dbReference type="GO" id="GO:0000139">
    <property type="term" value="C:Golgi membrane"/>
    <property type="evidence" value="ECO:0007669"/>
    <property type="project" value="UniProtKB-SubCell"/>
</dbReference>
<dbReference type="OrthoDB" id="73614at2759"/>
<comment type="similarity">
    <text evidence="7 8">Belongs to the SFT2 family.</text>
</comment>
<proteinExistence type="inferred from homology"/>
<sequence>MWFWDSSESDQGTMDDKSVFDDCFKLSRTQRLYAFGNITGFAVLYTLGNVVSLVSTGFLVGFKKQVKTMFAPVEDIFPVFNYVCYSVVCTPLVLVKYLNDISVEAK</sequence>
<keyword evidence="5 8" id="KW-1133">Transmembrane helix</keyword>
<dbReference type="EMBL" id="CAJVPJ010003280">
    <property type="protein sequence ID" value="CAG8637894.1"/>
    <property type="molecule type" value="Genomic_DNA"/>
</dbReference>
<evidence type="ECO:0000256" key="1">
    <source>
        <dbReference type="ARBA" id="ARBA00004141"/>
    </source>
</evidence>
<keyword evidence="10" id="KW-1185">Reference proteome</keyword>
<evidence type="ECO:0000256" key="4">
    <source>
        <dbReference type="ARBA" id="ARBA00022927"/>
    </source>
</evidence>
<comment type="subcellular location">
    <subcellularLocation>
        <location evidence="8">Golgi apparatus membrane</location>
        <topology evidence="8">Multi-pass membrane protein</topology>
    </subcellularLocation>
    <subcellularLocation>
        <location evidence="1">Membrane</location>
        <topology evidence="1">Multi-pass membrane protein</topology>
    </subcellularLocation>
</comment>
<feature type="non-terminal residue" evidence="9">
    <location>
        <position position="1"/>
    </location>
</feature>
<keyword evidence="2 8" id="KW-0813">Transport</keyword>
<evidence type="ECO:0000313" key="9">
    <source>
        <dbReference type="EMBL" id="CAG8637894.1"/>
    </source>
</evidence>
<dbReference type="GO" id="GO:0015031">
    <property type="term" value="P:protein transport"/>
    <property type="evidence" value="ECO:0007669"/>
    <property type="project" value="UniProtKB-KW"/>
</dbReference>
<comment type="function">
    <text evidence="8">Nonessential protein required for the fusion of transport vesicles derived from the endocytic pathway with the Golgi complex.</text>
</comment>
<keyword evidence="4 8" id="KW-0653">Protein transport</keyword>
<accession>A0A9N9DJD2</accession>
<dbReference type="AlphaFoldDB" id="A0A9N9DJD2"/>
<comment type="caution">
    <text evidence="9">The sequence shown here is derived from an EMBL/GenBank/DDBJ whole genome shotgun (WGS) entry which is preliminary data.</text>
</comment>
<gene>
    <name evidence="9" type="ORF">POCULU_LOCUS9257</name>
</gene>
<organism evidence="9 10">
    <name type="scientific">Paraglomus occultum</name>
    <dbReference type="NCBI Taxonomy" id="144539"/>
    <lineage>
        <taxon>Eukaryota</taxon>
        <taxon>Fungi</taxon>
        <taxon>Fungi incertae sedis</taxon>
        <taxon>Mucoromycota</taxon>
        <taxon>Glomeromycotina</taxon>
        <taxon>Glomeromycetes</taxon>
        <taxon>Paraglomerales</taxon>
        <taxon>Paraglomeraceae</taxon>
        <taxon>Paraglomus</taxon>
    </lineage>
</organism>
<name>A0A9N9DJD2_9GLOM</name>
<protein>
    <recommendedName>
        <fullName evidence="8">Protein transport protein SFT2</fullName>
    </recommendedName>
</protein>
<comment type="caution">
    <text evidence="8">Lacks conserved residue(s) required for the propagation of feature annotation.</text>
</comment>
<dbReference type="Proteomes" id="UP000789572">
    <property type="component" value="Unassembled WGS sequence"/>
</dbReference>
<evidence type="ECO:0000256" key="3">
    <source>
        <dbReference type="ARBA" id="ARBA00022692"/>
    </source>
</evidence>
<dbReference type="GO" id="GO:0016192">
    <property type="term" value="P:vesicle-mediated transport"/>
    <property type="evidence" value="ECO:0007669"/>
    <property type="project" value="InterPro"/>
</dbReference>
<keyword evidence="6 8" id="KW-0472">Membrane</keyword>
<dbReference type="PANTHER" id="PTHR23137:SF6">
    <property type="entry name" value="VESICLE TRANSPORT PROTEIN"/>
    <property type="match status" value="1"/>
</dbReference>
<reference evidence="9" key="1">
    <citation type="submission" date="2021-06" db="EMBL/GenBank/DDBJ databases">
        <authorList>
            <person name="Kallberg Y."/>
            <person name="Tangrot J."/>
            <person name="Rosling A."/>
        </authorList>
    </citation>
    <scope>NUCLEOTIDE SEQUENCE</scope>
    <source>
        <strain evidence="9">IA702</strain>
    </source>
</reference>
<dbReference type="PANTHER" id="PTHR23137">
    <property type="entry name" value="VESICLE TRANSPORT PROTEIN-RELATED"/>
    <property type="match status" value="1"/>
</dbReference>
<dbReference type="InterPro" id="IPR011691">
    <property type="entry name" value="Vesicle_transpt_SFT2"/>
</dbReference>